<feature type="compositionally biased region" description="Low complexity" evidence="1">
    <location>
        <begin position="627"/>
        <end position="640"/>
    </location>
</feature>
<name>A0A8S1TEB0_PAROT</name>
<dbReference type="EMBL" id="CAJJDP010000023">
    <property type="protein sequence ID" value="CAD8150187.1"/>
    <property type="molecule type" value="Genomic_DNA"/>
</dbReference>
<dbReference type="OrthoDB" id="298568at2759"/>
<evidence type="ECO:0000313" key="3">
    <source>
        <dbReference type="Proteomes" id="UP000683925"/>
    </source>
</evidence>
<evidence type="ECO:0000256" key="1">
    <source>
        <dbReference type="SAM" id="MobiDB-lite"/>
    </source>
</evidence>
<comment type="caution">
    <text evidence="2">The sequence shown here is derived from an EMBL/GenBank/DDBJ whole genome shotgun (WGS) entry which is preliminary data.</text>
</comment>
<protein>
    <submittedName>
        <fullName evidence="2">Uncharacterized protein</fullName>
    </submittedName>
</protein>
<evidence type="ECO:0000313" key="2">
    <source>
        <dbReference type="EMBL" id="CAD8150187.1"/>
    </source>
</evidence>
<dbReference type="Proteomes" id="UP000683925">
    <property type="component" value="Unassembled WGS sequence"/>
</dbReference>
<organism evidence="2 3">
    <name type="scientific">Paramecium octaurelia</name>
    <dbReference type="NCBI Taxonomy" id="43137"/>
    <lineage>
        <taxon>Eukaryota</taxon>
        <taxon>Sar</taxon>
        <taxon>Alveolata</taxon>
        <taxon>Ciliophora</taxon>
        <taxon>Intramacronucleata</taxon>
        <taxon>Oligohymenophorea</taxon>
        <taxon>Peniculida</taxon>
        <taxon>Parameciidae</taxon>
        <taxon>Paramecium</taxon>
    </lineage>
</organism>
<gene>
    <name evidence="2" type="ORF">POCTA_138.1.T0230207</name>
</gene>
<feature type="compositionally biased region" description="Polar residues" evidence="1">
    <location>
        <begin position="645"/>
        <end position="656"/>
    </location>
</feature>
<feature type="region of interest" description="Disordered" evidence="1">
    <location>
        <begin position="620"/>
        <end position="657"/>
    </location>
</feature>
<sequence>MDLKALKFQIETSQEISTNNLYNYEIFKRTSWFLSLEDVLILGATCRILNEYVQKHYQFFAEKYYKQFLNDQLEMTLEINYPDITQRGQIRQANFDINPLDWKFQYKRMKQLKKTIKIPFSLCESVFPKPILKRETIGLYCESEFQIMLAQRLELEQKGFDRLFDFQLISNELMNNLKQNKQLVINQMCEKLENSEAFKSKFLIYRWNLIDESSGLQQFPQVDSQSIQIEEQEEALTDEFCIMNLFEQLYSSVECYLEGLSMYFSTFINANSTNSIDLLSEYIMYWEAYSNSMVELNGEIYPFENIVNEIHQKIFPQYPQYPRFSVWRTMCKLWIKYIIRNDQFQQLLIECFIRTLQAERQAKFLKEFDQGVNDNLGFTPSFQITYEIYDNFLLKQKNSIKDQFQIEYSHKYYTEIVELMRNFNKSIQDISINEVSVHWIGHVDCCYEEFYDLLSERVQHETSLYYDETKQVFGSNVASFIEFMKFDKEFISQFLPEPIIFKIDNLQREHIYTYLFYYLEHSYLSRFIYTHKDMIALAYNTKTPKQERTSITSSNNNEYLDTQGDATLNDAQRFLNFALENSNFDLDELLINKKNQNQQEPLLEIIKVALSQKNLEQLVGTNDQEDQQQSQFQFEQNRQQKFPRTYSNNKLNSDSTEVPEEVVKSAKQFLLNDPEFTKLYQIFIDYTKNFDRNWVQTSQKNQDIEILNNDREIPRVLQDYLQYFYFVSKHLTLTILEDNKIVNEEDLDDLEMPPSLSKNSSKFKKNSVCMEVYYSEEEDENQG</sequence>
<proteinExistence type="predicted"/>
<reference evidence="2" key="1">
    <citation type="submission" date="2021-01" db="EMBL/GenBank/DDBJ databases">
        <authorList>
            <consortium name="Genoscope - CEA"/>
            <person name="William W."/>
        </authorList>
    </citation>
    <scope>NUCLEOTIDE SEQUENCE</scope>
</reference>
<dbReference type="AlphaFoldDB" id="A0A8S1TEB0"/>
<accession>A0A8S1TEB0</accession>
<dbReference type="OMA" id="LIYRWNL"/>
<keyword evidence="3" id="KW-1185">Reference proteome</keyword>